<dbReference type="Gene3D" id="3.40.30.10">
    <property type="entry name" value="Glutaredoxin"/>
    <property type="match status" value="1"/>
</dbReference>
<name>A0A395NGF2_TRIAR</name>
<sequence length="269" mass="30759">MAAENDVYTLQYFPFSLYSLMVRFALVLGKRLNPENAPKVEIKLVNLHREENYSEQYLTLVNSRGQVPALTSPALPAPMTESYDISKWLCEKQPELVPEQHREEIQTIMDKLYSFHAKALTAGPEEKKHGIPNQAAELLEKKDLTEGHRRALEIKSVFHDLCHDDMFTPENIQDVEDKARSYIEALDRALSEHSQGKLWVFGERPTIVDAHATAMILRLIDVNRQDVLTERVQEYARGVSASEEWDEVTHGRTTLWNVSLGHVADLNPL</sequence>
<comment type="caution">
    <text evidence="3">The sequence shown here is derived from an EMBL/GenBank/DDBJ whole genome shotgun (WGS) entry which is preliminary data.</text>
</comment>
<feature type="domain" description="GST N-terminal" evidence="2">
    <location>
        <begin position="6"/>
        <end position="97"/>
    </location>
</feature>
<gene>
    <name evidence="3" type="ORF">TARUN_7199</name>
</gene>
<dbReference type="CDD" id="cd00570">
    <property type="entry name" value="GST_N_family"/>
    <property type="match status" value="1"/>
</dbReference>
<dbReference type="SUPFAM" id="SSF47616">
    <property type="entry name" value="GST C-terminal domain-like"/>
    <property type="match status" value="1"/>
</dbReference>
<dbReference type="OrthoDB" id="412788at2759"/>
<dbReference type="InterPro" id="IPR004045">
    <property type="entry name" value="Glutathione_S-Trfase_N"/>
</dbReference>
<dbReference type="EMBL" id="PXOA01000481">
    <property type="protein sequence ID" value="RFU75034.1"/>
    <property type="molecule type" value="Genomic_DNA"/>
</dbReference>
<evidence type="ECO:0000256" key="1">
    <source>
        <dbReference type="ARBA" id="ARBA00007409"/>
    </source>
</evidence>
<proteinExistence type="inferred from homology"/>
<dbReference type="InterPro" id="IPR036282">
    <property type="entry name" value="Glutathione-S-Trfase_C_sf"/>
</dbReference>
<dbReference type="Pfam" id="PF13417">
    <property type="entry name" value="GST_N_3"/>
    <property type="match status" value="1"/>
</dbReference>
<dbReference type="SUPFAM" id="SSF52833">
    <property type="entry name" value="Thioredoxin-like"/>
    <property type="match status" value="1"/>
</dbReference>
<dbReference type="PANTHER" id="PTHR44051">
    <property type="entry name" value="GLUTATHIONE S-TRANSFERASE-RELATED"/>
    <property type="match status" value="1"/>
</dbReference>
<dbReference type="PROSITE" id="PS50404">
    <property type="entry name" value="GST_NTER"/>
    <property type="match status" value="1"/>
</dbReference>
<evidence type="ECO:0000313" key="4">
    <source>
        <dbReference type="Proteomes" id="UP000266272"/>
    </source>
</evidence>
<keyword evidence="4" id="KW-1185">Reference proteome</keyword>
<reference evidence="3 4" key="1">
    <citation type="journal article" date="2018" name="PLoS Pathog.">
        <title>Evolution of structural diversity of trichothecenes, a family of toxins produced by plant pathogenic and entomopathogenic fungi.</title>
        <authorList>
            <person name="Proctor R.H."/>
            <person name="McCormick S.P."/>
            <person name="Kim H.S."/>
            <person name="Cardoza R.E."/>
            <person name="Stanley A.M."/>
            <person name="Lindo L."/>
            <person name="Kelly A."/>
            <person name="Brown D.W."/>
            <person name="Lee T."/>
            <person name="Vaughan M.M."/>
            <person name="Alexander N.J."/>
            <person name="Busman M."/>
            <person name="Gutierrez S."/>
        </authorList>
    </citation>
    <scope>NUCLEOTIDE SEQUENCE [LARGE SCALE GENOMIC DNA]</scope>
    <source>
        <strain evidence="3 4">IBT 40837</strain>
    </source>
</reference>
<evidence type="ECO:0000259" key="2">
    <source>
        <dbReference type="PROSITE" id="PS50404"/>
    </source>
</evidence>
<dbReference type="Proteomes" id="UP000266272">
    <property type="component" value="Unassembled WGS sequence"/>
</dbReference>
<protein>
    <submittedName>
        <fullName evidence="3">Thioredoxin</fullName>
    </submittedName>
</protein>
<dbReference type="InterPro" id="IPR036249">
    <property type="entry name" value="Thioredoxin-like_sf"/>
</dbReference>
<organism evidence="3 4">
    <name type="scientific">Trichoderma arundinaceum</name>
    <dbReference type="NCBI Taxonomy" id="490622"/>
    <lineage>
        <taxon>Eukaryota</taxon>
        <taxon>Fungi</taxon>
        <taxon>Dikarya</taxon>
        <taxon>Ascomycota</taxon>
        <taxon>Pezizomycotina</taxon>
        <taxon>Sordariomycetes</taxon>
        <taxon>Hypocreomycetidae</taxon>
        <taxon>Hypocreales</taxon>
        <taxon>Hypocreaceae</taxon>
        <taxon>Trichoderma</taxon>
    </lineage>
</organism>
<comment type="similarity">
    <text evidence="1">Belongs to the GST superfamily.</text>
</comment>
<evidence type="ECO:0000313" key="3">
    <source>
        <dbReference type="EMBL" id="RFU75034.1"/>
    </source>
</evidence>
<dbReference type="AlphaFoldDB" id="A0A395NGF2"/>
<dbReference type="PANTHER" id="PTHR44051:SF8">
    <property type="entry name" value="GLUTATHIONE S-TRANSFERASE GSTA"/>
    <property type="match status" value="1"/>
</dbReference>
<accession>A0A395NGF2</accession>